<accession>X0RZJ1</accession>
<protein>
    <recommendedName>
        <fullName evidence="1">Nitroreductase domain-containing protein</fullName>
    </recommendedName>
</protein>
<dbReference type="Gene3D" id="3.40.109.10">
    <property type="entry name" value="NADH Oxidase"/>
    <property type="match status" value="1"/>
</dbReference>
<dbReference type="PANTHER" id="PTHR43745:SF2">
    <property type="entry name" value="NITROREDUCTASE MJ1384-RELATED"/>
    <property type="match status" value="1"/>
</dbReference>
<gene>
    <name evidence="2" type="ORF">S01H1_00650</name>
</gene>
<dbReference type="PANTHER" id="PTHR43745">
    <property type="entry name" value="NITROREDUCTASE MJ1384-RELATED"/>
    <property type="match status" value="1"/>
</dbReference>
<dbReference type="InterPro" id="IPR000415">
    <property type="entry name" value="Nitroreductase-like"/>
</dbReference>
<dbReference type="SUPFAM" id="SSF55469">
    <property type="entry name" value="FMN-dependent nitroreductase-like"/>
    <property type="match status" value="1"/>
</dbReference>
<dbReference type="CDD" id="cd02142">
    <property type="entry name" value="McbC_SagB-like_oxidoreductase"/>
    <property type="match status" value="1"/>
</dbReference>
<reference evidence="2" key="1">
    <citation type="journal article" date="2014" name="Front. Microbiol.">
        <title>High frequency of phylogenetically diverse reductive dehalogenase-homologous genes in deep subseafloor sedimentary metagenomes.</title>
        <authorList>
            <person name="Kawai M."/>
            <person name="Futagami T."/>
            <person name="Toyoda A."/>
            <person name="Takaki Y."/>
            <person name="Nishi S."/>
            <person name="Hori S."/>
            <person name="Arai W."/>
            <person name="Tsubouchi T."/>
            <person name="Morono Y."/>
            <person name="Uchiyama I."/>
            <person name="Ito T."/>
            <person name="Fujiyama A."/>
            <person name="Inagaki F."/>
            <person name="Takami H."/>
        </authorList>
    </citation>
    <scope>NUCLEOTIDE SEQUENCE</scope>
    <source>
        <strain evidence="2">Expedition CK06-06</strain>
    </source>
</reference>
<dbReference type="InterPro" id="IPR052544">
    <property type="entry name" value="Bacteriocin_Proc_Enz"/>
</dbReference>
<name>X0RZJ1_9ZZZZ</name>
<dbReference type="Pfam" id="PF00881">
    <property type="entry name" value="Nitroreductase"/>
    <property type="match status" value="1"/>
</dbReference>
<organism evidence="2">
    <name type="scientific">marine sediment metagenome</name>
    <dbReference type="NCBI Taxonomy" id="412755"/>
    <lineage>
        <taxon>unclassified sequences</taxon>
        <taxon>metagenomes</taxon>
        <taxon>ecological metagenomes</taxon>
    </lineage>
</organism>
<dbReference type="AlphaFoldDB" id="X0RZJ1"/>
<proteinExistence type="predicted"/>
<dbReference type="EMBL" id="BARS01000240">
    <property type="protein sequence ID" value="GAF74239.1"/>
    <property type="molecule type" value="Genomic_DNA"/>
</dbReference>
<comment type="caution">
    <text evidence="2">The sequence shown here is derived from an EMBL/GenBank/DDBJ whole genome shotgun (WGS) entry which is preliminary data.</text>
</comment>
<feature type="domain" description="Nitroreductase" evidence="1">
    <location>
        <begin position="11"/>
        <end position="119"/>
    </location>
</feature>
<dbReference type="InterPro" id="IPR020051">
    <property type="entry name" value="SagB-type_dehydrogenase"/>
</dbReference>
<dbReference type="InterPro" id="IPR029479">
    <property type="entry name" value="Nitroreductase"/>
</dbReference>
<sequence>MTSDGFFRYLPAKHALEKLTGQDLRAALASAAWGQEFIEAAPLTLVFAAQFSRTTNHYGRRGVRYVYMEAGHAAQNVHLQAEALGLGSVAVGAFDDSSVSKVLSLSNDLEPIYMVVVGYYRR</sequence>
<evidence type="ECO:0000313" key="2">
    <source>
        <dbReference type="EMBL" id="GAF74239.1"/>
    </source>
</evidence>
<evidence type="ECO:0000259" key="1">
    <source>
        <dbReference type="Pfam" id="PF00881"/>
    </source>
</evidence>
<dbReference type="GO" id="GO:0016491">
    <property type="term" value="F:oxidoreductase activity"/>
    <property type="evidence" value="ECO:0007669"/>
    <property type="project" value="InterPro"/>
</dbReference>
<dbReference type="NCBIfam" id="TIGR03605">
    <property type="entry name" value="antibiot_sagB"/>
    <property type="match status" value="1"/>
</dbReference>